<feature type="transmembrane region" description="Helical" evidence="7">
    <location>
        <begin position="120"/>
        <end position="140"/>
    </location>
</feature>
<evidence type="ECO:0000313" key="8">
    <source>
        <dbReference type="EMBL" id="GAE94504.1"/>
    </source>
</evidence>
<dbReference type="AlphaFoldDB" id="W4VP32"/>
<dbReference type="STRING" id="1298598.JCM21714_3665"/>
<evidence type="ECO:0000256" key="1">
    <source>
        <dbReference type="ARBA" id="ARBA00004162"/>
    </source>
</evidence>
<keyword evidence="4 7" id="KW-0812">Transmembrane</keyword>
<evidence type="ECO:0000256" key="2">
    <source>
        <dbReference type="ARBA" id="ARBA00008570"/>
    </source>
</evidence>
<dbReference type="InterPro" id="IPR018920">
    <property type="entry name" value="EssA/YueC"/>
</dbReference>
<keyword evidence="9" id="KW-1185">Reference proteome</keyword>
<reference evidence="8 9" key="1">
    <citation type="journal article" date="2014" name="Genome Announc.">
        <title>Draft Genome Sequence of the Boron-Tolerant and Moderately Halotolerant Bacterium Gracilibacillus boraciitolerans JCM 21714T.</title>
        <authorList>
            <person name="Ahmed I."/>
            <person name="Oshima K."/>
            <person name="Suda W."/>
            <person name="Kitamura K."/>
            <person name="Iida T."/>
            <person name="Ohmori Y."/>
            <person name="Fujiwara T."/>
            <person name="Hattori M."/>
            <person name="Ohkuma M."/>
        </authorList>
    </citation>
    <scope>NUCLEOTIDE SEQUENCE [LARGE SCALE GENOMIC DNA]</scope>
    <source>
        <strain evidence="8 9">JCM 21714</strain>
    </source>
</reference>
<accession>W4VP32</accession>
<dbReference type="InterPro" id="IPR034026">
    <property type="entry name" value="EssA"/>
</dbReference>
<dbReference type="Proteomes" id="UP000019102">
    <property type="component" value="Unassembled WGS sequence"/>
</dbReference>
<protein>
    <submittedName>
        <fullName evidence="8">Secretion system component EssA</fullName>
    </submittedName>
</protein>
<organism evidence="8 9">
    <name type="scientific">Gracilibacillus boraciitolerans JCM 21714</name>
    <dbReference type="NCBI Taxonomy" id="1298598"/>
    <lineage>
        <taxon>Bacteria</taxon>
        <taxon>Bacillati</taxon>
        <taxon>Bacillota</taxon>
        <taxon>Bacilli</taxon>
        <taxon>Bacillales</taxon>
        <taxon>Bacillaceae</taxon>
        <taxon>Gracilibacillus</taxon>
    </lineage>
</organism>
<evidence type="ECO:0000256" key="7">
    <source>
        <dbReference type="SAM" id="Phobius"/>
    </source>
</evidence>
<comment type="subcellular location">
    <subcellularLocation>
        <location evidence="1">Cell membrane</location>
        <topology evidence="1">Single-pass membrane protein</topology>
    </subcellularLocation>
</comment>
<name>W4VP32_9BACI</name>
<dbReference type="Pfam" id="PF10661">
    <property type="entry name" value="EssA"/>
    <property type="match status" value="1"/>
</dbReference>
<comment type="similarity">
    <text evidence="2">Belongs to the EssA family.</text>
</comment>
<keyword evidence="3" id="KW-1003">Cell membrane</keyword>
<evidence type="ECO:0000256" key="6">
    <source>
        <dbReference type="ARBA" id="ARBA00023136"/>
    </source>
</evidence>
<evidence type="ECO:0000256" key="4">
    <source>
        <dbReference type="ARBA" id="ARBA00022692"/>
    </source>
</evidence>
<evidence type="ECO:0000256" key="3">
    <source>
        <dbReference type="ARBA" id="ARBA00022475"/>
    </source>
</evidence>
<gene>
    <name evidence="8" type="ORF">JCM21714_3665</name>
</gene>
<evidence type="ECO:0000313" key="9">
    <source>
        <dbReference type="Proteomes" id="UP000019102"/>
    </source>
</evidence>
<dbReference type="GO" id="GO:0005886">
    <property type="term" value="C:plasma membrane"/>
    <property type="evidence" value="ECO:0007669"/>
    <property type="project" value="UniProtKB-SubCell"/>
</dbReference>
<keyword evidence="6 7" id="KW-0472">Membrane</keyword>
<proteinExistence type="inferred from homology"/>
<comment type="caution">
    <text evidence="8">The sequence shown here is derived from an EMBL/GenBank/DDBJ whole genome shotgun (WGS) entry which is preliminary data.</text>
</comment>
<dbReference type="NCBIfam" id="TIGR03927">
    <property type="entry name" value="T7SS_EssA_Firm"/>
    <property type="match status" value="1"/>
</dbReference>
<dbReference type="eggNOG" id="ENOG503379S">
    <property type="taxonomic scope" value="Bacteria"/>
</dbReference>
<dbReference type="EMBL" id="BAVS01000025">
    <property type="protein sequence ID" value="GAE94504.1"/>
    <property type="molecule type" value="Genomic_DNA"/>
</dbReference>
<evidence type="ECO:0000256" key="5">
    <source>
        <dbReference type="ARBA" id="ARBA00022989"/>
    </source>
</evidence>
<keyword evidence="5 7" id="KW-1133">Transmembrane helix</keyword>
<sequence>MPLSASAEDSDQNKGKIDWKIDRIIEKGQKKENNNRETELEKRFPNLFKEETAEVISAIQAAEKQSIEQLERDLFSSNIEGNTTIEKTKQALFTSDYVAPSSVAAEAEDQEENGNSFNTLLMGGLAALACFVSLGVYILYQRIAN</sequence>